<protein>
    <submittedName>
        <fullName evidence="1">Protein kinase superfamily protein</fullName>
    </submittedName>
</protein>
<keyword evidence="1" id="KW-0808">Transferase</keyword>
<dbReference type="EMBL" id="BKCP01006072">
    <property type="protein sequence ID" value="GER41338.1"/>
    <property type="molecule type" value="Genomic_DNA"/>
</dbReference>
<gene>
    <name evidence="1" type="ORF">STAS_18050</name>
</gene>
<name>A0A5A7Q8R0_STRAF</name>
<comment type="caution">
    <text evidence="1">The sequence shown here is derived from an EMBL/GenBank/DDBJ whole genome shotgun (WGS) entry which is preliminary data.</text>
</comment>
<evidence type="ECO:0000313" key="2">
    <source>
        <dbReference type="Proteomes" id="UP000325081"/>
    </source>
</evidence>
<dbReference type="AlphaFoldDB" id="A0A5A7Q8R0"/>
<accession>A0A5A7Q8R0</accession>
<sequence length="155" mass="17269">MTKPSKLIVNGDDENPLPLLISLLYSVSTFSPTGNHLVDCGSRAAVTRDFDHQDFTGDDSQFLTSTVDDNDREIGSSLGTFFSLYATAGASIGPRTTFSRSETCRNTHHLIRLHFHPLENDSHNFYKVEFYVPVVRFLPFAIISPKTLISLLLGF</sequence>
<proteinExistence type="predicted"/>
<keyword evidence="1" id="KW-0418">Kinase</keyword>
<dbReference type="GO" id="GO:0016301">
    <property type="term" value="F:kinase activity"/>
    <property type="evidence" value="ECO:0007669"/>
    <property type="project" value="UniProtKB-KW"/>
</dbReference>
<reference evidence="2" key="1">
    <citation type="journal article" date="2019" name="Curr. Biol.">
        <title>Genome Sequence of Striga asiatica Provides Insight into the Evolution of Plant Parasitism.</title>
        <authorList>
            <person name="Yoshida S."/>
            <person name="Kim S."/>
            <person name="Wafula E.K."/>
            <person name="Tanskanen J."/>
            <person name="Kim Y.M."/>
            <person name="Honaas L."/>
            <person name="Yang Z."/>
            <person name="Spallek T."/>
            <person name="Conn C.E."/>
            <person name="Ichihashi Y."/>
            <person name="Cheong K."/>
            <person name="Cui S."/>
            <person name="Der J.P."/>
            <person name="Gundlach H."/>
            <person name="Jiao Y."/>
            <person name="Hori C."/>
            <person name="Ishida J.K."/>
            <person name="Kasahara H."/>
            <person name="Kiba T."/>
            <person name="Kim M.S."/>
            <person name="Koo N."/>
            <person name="Laohavisit A."/>
            <person name="Lee Y.H."/>
            <person name="Lumba S."/>
            <person name="McCourt P."/>
            <person name="Mortimer J.C."/>
            <person name="Mutuku J.M."/>
            <person name="Nomura T."/>
            <person name="Sasaki-Sekimoto Y."/>
            <person name="Seto Y."/>
            <person name="Wang Y."/>
            <person name="Wakatake T."/>
            <person name="Sakakibara H."/>
            <person name="Demura T."/>
            <person name="Yamaguchi S."/>
            <person name="Yoneyama K."/>
            <person name="Manabe R.I."/>
            <person name="Nelson D.C."/>
            <person name="Schulman A.H."/>
            <person name="Timko M.P."/>
            <person name="dePamphilis C.W."/>
            <person name="Choi D."/>
            <person name="Shirasu K."/>
        </authorList>
    </citation>
    <scope>NUCLEOTIDE SEQUENCE [LARGE SCALE GENOMIC DNA]</scope>
    <source>
        <strain evidence="2">cv. UVA1</strain>
    </source>
</reference>
<dbReference type="Proteomes" id="UP000325081">
    <property type="component" value="Unassembled WGS sequence"/>
</dbReference>
<organism evidence="1 2">
    <name type="scientific">Striga asiatica</name>
    <name type="common">Asiatic witchweed</name>
    <name type="synonym">Buchnera asiatica</name>
    <dbReference type="NCBI Taxonomy" id="4170"/>
    <lineage>
        <taxon>Eukaryota</taxon>
        <taxon>Viridiplantae</taxon>
        <taxon>Streptophyta</taxon>
        <taxon>Embryophyta</taxon>
        <taxon>Tracheophyta</taxon>
        <taxon>Spermatophyta</taxon>
        <taxon>Magnoliopsida</taxon>
        <taxon>eudicotyledons</taxon>
        <taxon>Gunneridae</taxon>
        <taxon>Pentapetalae</taxon>
        <taxon>asterids</taxon>
        <taxon>lamiids</taxon>
        <taxon>Lamiales</taxon>
        <taxon>Orobanchaceae</taxon>
        <taxon>Buchnereae</taxon>
        <taxon>Striga</taxon>
    </lineage>
</organism>
<keyword evidence="2" id="KW-1185">Reference proteome</keyword>
<evidence type="ECO:0000313" key="1">
    <source>
        <dbReference type="EMBL" id="GER41338.1"/>
    </source>
</evidence>